<protein>
    <submittedName>
        <fullName evidence="1">Mitochondrial biogenesis protein AIM24</fullName>
    </submittedName>
</protein>
<dbReference type="InterPro" id="IPR016031">
    <property type="entry name" value="Trp_RNA-bd_attenuator-like_dom"/>
</dbReference>
<dbReference type="AlphaFoldDB" id="A0A8J6ARP8"/>
<dbReference type="Gene3D" id="3.60.160.10">
    <property type="entry name" value="Mitochondrial biogenesis AIM24"/>
    <property type="match status" value="1"/>
</dbReference>
<dbReference type="Pfam" id="PF01987">
    <property type="entry name" value="AIM24"/>
    <property type="match status" value="1"/>
</dbReference>
<proteinExistence type="predicted"/>
<organism evidence="2 3">
    <name type="scientific">Carpediemonas membranifera</name>
    <dbReference type="NCBI Taxonomy" id="201153"/>
    <lineage>
        <taxon>Eukaryota</taxon>
        <taxon>Metamonada</taxon>
        <taxon>Carpediemonas-like organisms</taxon>
        <taxon>Carpediemonas</taxon>
    </lineage>
</organism>
<dbReference type="PANTHER" id="PTHR38074">
    <property type="entry name" value="ALTERED INHERITANCE OF MITOCHONDRIA PROTEIN 24, MITOCHONDRIAL"/>
    <property type="match status" value="1"/>
</dbReference>
<name>A0A8J6ARP8_9EUKA</name>
<evidence type="ECO:0000313" key="3">
    <source>
        <dbReference type="Proteomes" id="UP000717585"/>
    </source>
</evidence>
<reference evidence="2" key="1">
    <citation type="submission" date="2021-05" db="EMBL/GenBank/DDBJ databases">
        <title>A free-living protist that lacks canonical eukaryotic 1 DNA replication and segregation systems.</title>
        <authorList>
            <person name="Salas-Leiva D.E."/>
            <person name="Tromer E.C."/>
            <person name="Curtis B.A."/>
            <person name="Jerlstrom-Hultqvist J."/>
            <person name="Kolisko M."/>
            <person name="Yi Z."/>
            <person name="Salas-Leiva J.S."/>
            <person name="Gallot-Lavallee L."/>
            <person name="Kops G.J.P.L."/>
            <person name="Archibald J.M."/>
            <person name="Simpson A.G.B."/>
            <person name="Roger A.J."/>
        </authorList>
    </citation>
    <scope>NUCLEOTIDE SEQUENCE</scope>
    <source>
        <strain evidence="2">BICM</strain>
    </source>
</reference>
<dbReference type="InterPro" id="IPR002838">
    <property type="entry name" value="AIM24"/>
</dbReference>
<dbReference type="InterPro" id="IPR036983">
    <property type="entry name" value="AIM24_sf"/>
</dbReference>
<keyword evidence="3" id="KW-1185">Reference proteome</keyword>
<dbReference type="Proteomes" id="UP000717585">
    <property type="component" value="Unassembled WGS sequence"/>
</dbReference>
<dbReference type="PANTHER" id="PTHR38074:SF1">
    <property type="entry name" value="ALTERED INHERITANCE OF MITOCHONDRIA PROTEIN 24, MITOCHONDRIAL"/>
    <property type="match status" value="1"/>
</dbReference>
<dbReference type="SUPFAM" id="SSF51219">
    <property type="entry name" value="TRAP-like"/>
    <property type="match status" value="1"/>
</dbReference>
<comment type="caution">
    <text evidence="2">The sequence shown here is derived from an EMBL/GenBank/DDBJ whole genome shotgun (WGS) entry which is preliminary data.</text>
</comment>
<dbReference type="EMBL" id="JAHDYR010000038">
    <property type="protein sequence ID" value="KAG9392278.1"/>
    <property type="molecule type" value="Genomic_DNA"/>
</dbReference>
<dbReference type="EMBL" id="JAHDYR010000038">
    <property type="protein sequence ID" value="KAG9392268.1"/>
    <property type="molecule type" value="Genomic_DNA"/>
</dbReference>
<sequence>MYNGELLGDEVQMNANEENGTKTPQNAFLNDEMEGITLTDNSIPHQMIDLPENLSDLPDFQKENRNVLRVILSPGEQMIAIKDSMLSYIGSLKFKHKGKTMKKVLAMALTPDAHVPLMTVTNYSETEHAAIFFSRGRHVIPMTLNGSIIVNSNSLLCFDPVIDYEIKMMKSVKTIVRSGLFQLFLNGQGRVALVAPTIPITMRVKPDRPVRVDVNCAVAWSASLDFTFKFNFTKKDFIGLGSGEQIQLEFSGDGFVMVAATAKAPVLGGSTRG</sequence>
<evidence type="ECO:0000313" key="1">
    <source>
        <dbReference type="EMBL" id="KAG9392268.1"/>
    </source>
</evidence>
<gene>
    <name evidence="1" type="ORF">J8273_5253</name>
    <name evidence="2" type="ORF">J8273_5267</name>
</gene>
<accession>A0A8J6ARP8</accession>
<evidence type="ECO:0000313" key="2">
    <source>
        <dbReference type="EMBL" id="KAG9392278.1"/>
    </source>
</evidence>